<dbReference type="Proteomes" id="UP000249130">
    <property type="component" value="Unassembled WGS sequence"/>
</dbReference>
<sequence>MVATGLGLGVMFGPAAAGSISTPGGRFSLQQGSNVGTSPVSKDALGRPCADIEAAARPHSSNPNVFDHVVSVVNRCLKPLKLSICYFGSVHCQFLDIPGTRRKDLVLGVYPGMKTFRYSYKEVR</sequence>
<evidence type="ECO:0000313" key="2">
    <source>
        <dbReference type="Proteomes" id="UP000249130"/>
    </source>
</evidence>
<gene>
    <name evidence="1" type="ORF">CH341_13145</name>
</gene>
<comment type="caution">
    <text evidence="1">The sequence shown here is derived from an EMBL/GenBank/DDBJ whole genome shotgun (WGS) entry which is preliminary data.</text>
</comment>
<dbReference type="EMBL" id="NPEX01000077">
    <property type="protein sequence ID" value="RAI43661.1"/>
    <property type="molecule type" value="Genomic_DNA"/>
</dbReference>
<protein>
    <submittedName>
        <fullName evidence="1">Uncharacterized protein</fullName>
    </submittedName>
</protein>
<proteinExistence type="predicted"/>
<reference evidence="1 2" key="1">
    <citation type="submission" date="2017-07" db="EMBL/GenBank/DDBJ databases">
        <title>Draft Genome Sequences of Select Purple Nonsulfur Bacteria.</title>
        <authorList>
            <person name="Lasarre B."/>
            <person name="Mckinlay J.B."/>
        </authorList>
    </citation>
    <scope>NUCLEOTIDE SEQUENCE [LARGE SCALE GENOMIC DNA]</scope>
    <source>
        <strain evidence="1 2">DSM 5909</strain>
    </source>
</reference>
<evidence type="ECO:0000313" key="1">
    <source>
        <dbReference type="EMBL" id="RAI43661.1"/>
    </source>
</evidence>
<organism evidence="1 2">
    <name type="scientific">Rhodoplanes roseus</name>
    <dbReference type="NCBI Taxonomy" id="29409"/>
    <lineage>
        <taxon>Bacteria</taxon>
        <taxon>Pseudomonadati</taxon>
        <taxon>Pseudomonadota</taxon>
        <taxon>Alphaproteobacteria</taxon>
        <taxon>Hyphomicrobiales</taxon>
        <taxon>Nitrobacteraceae</taxon>
        <taxon>Rhodoplanes</taxon>
    </lineage>
</organism>
<accession>A0A327KZJ9</accession>
<name>A0A327KZJ9_9BRAD</name>
<dbReference type="AlphaFoldDB" id="A0A327KZJ9"/>
<keyword evidence="2" id="KW-1185">Reference proteome</keyword>